<proteinExistence type="predicted"/>
<feature type="domain" description="FAD-dependent oxidoreductase 2 FAD-binding" evidence="5">
    <location>
        <begin position="13"/>
        <end position="274"/>
    </location>
</feature>
<keyword evidence="3" id="KW-0274">FAD</keyword>
<keyword evidence="9" id="KW-1185">Reference proteome</keyword>
<dbReference type="InterPro" id="IPR036188">
    <property type="entry name" value="FAD/NAD-bd_sf"/>
</dbReference>
<reference evidence="8" key="1">
    <citation type="submission" date="2016-10" db="EMBL/GenBank/DDBJ databases">
        <authorList>
            <person name="Wibberg D."/>
        </authorList>
    </citation>
    <scope>NUCLEOTIDE SEQUENCE [LARGE SCALE GENOMIC DNA]</scope>
</reference>
<dbReference type="InterPro" id="IPR003953">
    <property type="entry name" value="FAD-dep_OxRdtase_2_FAD-bd"/>
</dbReference>
<dbReference type="AlphaFoldDB" id="A0A1H8VZM7"/>
<dbReference type="SUPFAM" id="SSF51905">
    <property type="entry name" value="FAD/NAD(P)-binding domain"/>
    <property type="match status" value="1"/>
</dbReference>
<comment type="cofactor">
    <cofactor evidence="1">
        <name>FAD</name>
        <dbReference type="ChEBI" id="CHEBI:57692"/>
    </cofactor>
</comment>
<protein>
    <submittedName>
        <fullName evidence="6">3-oxosteroid 1-dehydrogenase</fullName>
        <ecNumber evidence="6">1.3.99.4</ecNumber>
    </submittedName>
    <submittedName>
        <fullName evidence="7">FAD binding domain-containing protein</fullName>
    </submittedName>
</protein>
<evidence type="ECO:0000256" key="1">
    <source>
        <dbReference type="ARBA" id="ARBA00001974"/>
    </source>
</evidence>
<dbReference type="Gene3D" id="3.50.50.60">
    <property type="entry name" value="FAD/NAD(P)-binding domain"/>
    <property type="match status" value="1"/>
</dbReference>
<dbReference type="STRING" id="501024.RTCCBAU85039_6299"/>
<name>A0A1H8VZM7_9HYPH</name>
<accession>A0A1H8VZM7</accession>
<keyword evidence="4 6" id="KW-0560">Oxidoreductase</keyword>
<evidence type="ECO:0000256" key="3">
    <source>
        <dbReference type="ARBA" id="ARBA00022827"/>
    </source>
</evidence>
<dbReference type="GO" id="GO:0047571">
    <property type="term" value="F:3-oxosteroid 1-dehydrogenase activity"/>
    <property type="evidence" value="ECO:0007669"/>
    <property type="project" value="UniProtKB-EC"/>
</dbReference>
<dbReference type="PANTHER" id="PTHR43400:SF10">
    <property type="entry name" value="3-OXOSTEROID 1-DEHYDROGENASE"/>
    <property type="match status" value="1"/>
</dbReference>
<evidence type="ECO:0000313" key="8">
    <source>
        <dbReference type="Proteomes" id="UP000183063"/>
    </source>
</evidence>
<dbReference type="EMBL" id="FOCV01000050">
    <property type="protein sequence ID" value="SEP20882.1"/>
    <property type="molecule type" value="Genomic_DNA"/>
</dbReference>
<evidence type="ECO:0000313" key="6">
    <source>
        <dbReference type="EMBL" id="SEI20030.1"/>
    </source>
</evidence>
<reference evidence="7 9" key="2">
    <citation type="submission" date="2016-10" db="EMBL/GenBank/DDBJ databases">
        <authorList>
            <person name="Varghese N."/>
            <person name="Submissions S."/>
        </authorList>
    </citation>
    <scope>NUCLEOTIDE SEQUENCE [LARGE SCALE GENOMIC DNA]</scope>
    <source>
        <strain evidence="7 9">CGMCC 1.7071</strain>
    </source>
</reference>
<dbReference type="InterPro" id="IPR050315">
    <property type="entry name" value="FAD-oxidoreductase_2"/>
</dbReference>
<evidence type="ECO:0000256" key="2">
    <source>
        <dbReference type="ARBA" id="ARBA00022630"/>
    </source>
</evidence>
<organism evidence="6 8">
    <name type="scientific">Rhizobium tibeticum</name>
    <dbReference type="NCBI Taxonomy" id="501024"/>
    <lineage>
        <taxon>Bacteria</taxon>
        <taxon>Pseudomonadati</taxon>
        <taxon>Pseudomonadota</taxon>
        <taxon>Alphaproteobacteria</taxon>
        <taxon>Hyphomicrobiales</taxon>
        <taxon>Rhizobiaceae</taxon>
        <taxon>Rhizobium/Agrobacterium group</taxon>
        <taxon>Rhizobium</taxon>
    </lineage>
</organism>
<sequence length="274" mass="28591">MSERELEAPEEVDLLVIGAGAGGMTAALKGALDGLSVLLCEKTEMVGGTTATSGGTVWIPGTALSREAGVLDTTAQAAEFLRHVVGNRGGDDLRAAFLATGPDAIAELQERTDVRFVAASAHPDYLDGSGSAYGGRALSPLPFDGRQLGADFARVRPPRDVFMGLGGMMVGRAELGALLKPFGSFSNFRTTLGIVLPYLCDRLVHRRGTRLLMGNALVGRLLISLRKCGVPIWFGSGLVDFLRSDGRVTGAVIETGDGLRTVHARLGVVLATGG</sequence>
<evidence type="ECO:0000313" key="9">
    <source>
        <dbReference type="Proteomes" id="UP000198939"/>
    </source>
</evidence>
<keyword evidence="2" id="KW-0285">Flavoprotein</keyword>
<dbReference type="EMBL" id="FNXB01000064">
    <property type="protein sequence ID" value="SEI20030.1"/>
    <property type="molecule type" value="Genomic_DNA"/>
</dbReference>
<reference evidence="6" key="3">
    <citation type="submission" date="2016-10" db="EMBL/GenBank/DDBJ databases">
        <authorList>
            <person name="de Groot N.N."/>
        </authorList>
    </citation>
    <scope>NUCLEOTIDE SEQUENCE [LARGE SCALE GENOMIC DNA]</scope>
    <source>
        <strain evidence="6">CCBAU85039</strain>
    </source>
</reference>
<dbReference type="EC" id="1.3.99.4" evidence="6"/>
<evidence type="ECO:0000259" key="5">
    <source>
        <dbReference type="Pfam" id="PF00890"/>
    </source>
</evidence>
<dbReference type="PANTHER" id="PTHR43400">
    <property type="entry name" value="FUMARATE REDUCTASE"/>
    <property type="match status" value="1"/>
</dbReference>
<dbReference type="Proteomes" id="UP000198939">
    <property type="component" value="Unassembled WGS sequence"/>
</dbReference>
<evidence type="ECO:0000256" key="4">
    <source>
        <dbReference type="ARBA" id="ARBA00023002"/>
    </source>
</evidence>
<evidence type="ECO:0000313" key="7">
    <source>
        <dbReference type="EMBL" id="SEP20882.1"/>
    </source>
</evidence>
<gene>
    <name evidence="6" type="primary">ksdD_1</name>
    <name evidence="6" type="ORF">RTCCBAU85039_6299</name>
    <name evidence="7" type="ORF">SAMN05216228_105011</name>
</gene>
<dbReference type="Proteomes" id="UP000183063">
    <property type="component" value="Unassembled WGS sequence"/>
</dbReference>
<dbReference type="Pfam" id="PF00890">
    <property type="entry name" value="FAD_binding_2"/>
    <property type="match status" value="1"/>
</dbReference>
<dbReference type="RefSeq" id="WP_244541495.1">
    <property type="nucleotide sequence ID" value="NZ_FNXB01000064.1"/>
</dbReference>